<protein>
    <submittedName>
        <fullName evidence="2">PAP-associated domain-containing protein</fullName>
    </submittedName>
</protein>
<evidence type="ECO:0000313" key="2">
    <source>
        <dbReference type="WBParaSite" id="ACAC_0000623501-mRNA-1"/>
    </source>
</evidence>
<evidence type="ECO:0000313" key="1">
    <source>
        <dbReference type="Proteomes" id="UP000035642"/>
    </source>
</evidence>
<organism evidence="1 2">
    <name type="scientific">Angiostrongylus cantonensis</name>
    <name type="common">Rat lungworm</name>
    <dbReference type="NCBI Taxonomy" id="6313"/>
    <lineage>
        <taxon>Eukaryota</taxon>
        <taxon>Metazoa</taxon>
        <taxon>Ecdysozoa</taxon>
        <taxon>Nematoda</taxon>
        <taxon>Chromadorea</taxon>
        <taxon>Rhabditida</taxon>
        <taxon>Rhabditina</taxon>
        <taxon>Rhabditomorpha</taxon>
        <taxon>Strongyloidea</taxon>
        <taxon>Metastrongylidae</taxon>
        <taxon>Angiostrongylus</taxon>
    </lineage>
</organism>
<keyword evidence="1" id="KW-1185">Reference proteome</keyword>
<reference evidence="1" key="1">
    <citation type="submission" date="2012-09" db="EMBL/GenBank/DDBJ databases">
        <authorList>
            <person name="Martin A.A."/>
        </authorList>
    </citation>
    <scope>NUCLEOTIDE SEQUENCE</scope>
</reference>
<dbReference type="Gene3D" id="1.10.1410.10">
    <property type="match status" value="1"/>
</dbReference>
<proteinExistence type="predicted"/>
<dbReference type="SUPFAM" id="SSF81631">
    <property type="entry name" value="PAP/OAS1 substrate-binding domain"/>
    <property type="match status" value="1"/>
</dbReference>
<dbReference type="Proteomes" id="UP000035642">
    <property type="component" value="Unassembled WGS sequence"/>
</dbReference>
<dbReference type="WBParaSite" id="ACAC_0000623501-mRNA-1">
    <property type="protein sequence ID" value="ACAC_0000623501-mRNA-1"/>
    <property type="gene ID" value="ACAC_0000623501"/>
</dbReference>
<accession>A0A0K0D840</accession>
<reference evidence="2" key="2">
    <citation type="submission" date="2017-02" db="UniProtKB">
        <authorList>
            <consortium name="WormBaseParasite"/>
        </authorList>
    </citation>
    <scope>IDENTIFICATION</scope>
</reference>
<name>A0A0K0D840_ANGCA</name>
<dbReference type="AlphaFoldDB" id="A0A0K0D840"/>
<sequence length="142" mass="16616">LSTIFGESQIEHTIFEHFVFLRLDLWHHSSSRRKHLSFSYDRDAISVRLGKRIDRAVIARQPPNGEYQQDNTHWRSQWRCICIEEPFTYLNTAHSMHDEMVFDAIKTAFREAHEELNATRDLQCLLNCKPISVNAPMGGCVE</sequence>
<dbReference type="STRING" id="6313.A0A0K0D840"/>